<dbReference type="PANTHER" id="PTHR43792:SF8">
    <property type="entry name" value="[RIBOSOMAL PROTEIN US5]-ALANINE N-ACETYLTRANSFERASE"/>
    <property type="match status" value="1"/>
</dbReference>
<protein>
    <submittedName>
        <fullName evidence="5">Acetyltransferase</fullName>
    </submittedName>
</protein>
<proteinExistence type="inferred from homology"/>
<reference evidence="5 6" key="1">
    <citation type="journal article" date="2014" name="Antonie Van Leeuwenhoek">
        <title>Hyphomonas beringensis sp. nov. and Hyphomonas chukchiensis sp. nov., isolated from surface seawater of the Bering Sea and Chukchi Sea.</title>
        <authorList>
            <person name="Li C."/>
            <person name="Lai Q."/>
            <person name="Li G."/>
            <person name="Dong C."/>
            <person name="Wang J."/>
            <person name="Liao Y."/>
            <person name="Shao Z."/>
        </authorList>
    </citation>
    <scope>NUCLEOTIDE SEQUENCE [LARGE SCALE GENOMIC DNA]</scope>
    <source>
        <strain evidence="5 6">SCH89</strain>
    </source>
</reference>
<accession>A0A059G8B5</accession>
<name>A0A059G8B5_9PROT</name>
<dbReference type="InterPro" id="IPR000182">
    <property type="entry name" value="GNAT_dom"/>
</dbReference>
<feature type="domain" description="N-acetyltransferase" evidence="4">
    <location>
        <begin position="29"/>
        <end position="185"/>
    </location>
</feature>
<dbReference type="OrthoDB" id="9801669at2"/>
<evidence type="ECO:0000256" key="3">
    <source>
        <dbReference type="ARBA" id="ARBA00038502"/>
    </source>
</evidence>
<comment type="caution">
    <text evidence="5">The sequence shown here is derived from an EMBL/GenBank/DDBJ whole genome shotgun (WGS) entry which is preliminary data.</text>
</comment>
<evidence type="ECO:0000259" key="4">
    <source>
        <dbReference type="PROSITE" id="PS51186"/>
    </source>
</evidence>
<dbReference type="RefSeq" id="WP_035537433.1">
    <property type="nucleotide sequence ID" value="NZ_ARYL01000010.1"/>
</dbReference>
<dbReference type="AlphaFoldDB" id="A0A059G8B5"/>
<comment type="similarity">
    <text evidence="3">Belongs to the acetyltransferase family. RimJ subfamily.</text>
</comment>
<keyword evidence="2" id="KW-0012">Acyltransferase</keyword>
<dbReference type="PATRIC" id="fig|1280953.3.peg.1691"/>
<dbReference type="eggNOG" id="COG1670">
    <property type="taxonomic scope" value="Bacteria"/>
</dbReference>
<organism evidence="5 6">
    <name type="scientific">Hyphomonas oceanitis SCH89</name>
    <dbReference type="NCBI Taxonomy" id="1280953"/>
    <lineage>
        <taxon>Bacteria</taxon>
        <taxon>Pseudomonadati</taxon>
        <taxon>Pseudomonadota</taxon>
        <taxon>Alphaproteobacteria</taxon>
        <taxon>Hyphomonadales</taxon>
        <taxon>Hyphomonadaceae</taxon>
        <taxon>Hyphomonas</taxon>
    </lineage>
</organism>
<dbReference type="EMBL" id="ARYL01000010">
    <property type="protein sequence ID" value="KDA02944.1"/>
    <property type="molecule type" value="Genomic_DNA"/>
</dbReference>
<dbReference type="SUPFAM" id="SSF55729">
    <property type="entry name" value="Acyl-CoA N-acyltransferases (Nat)"/>
    <property type="match status" value="1"/>
</dbReference>
<dbReference type="GO" id="GO:0008999">
    <property type="term" value="F:protein-N-terminal-alanine acetyltransferase activity"/>
    <property type="evidence" value="ECO:0007669"/>
    <property type="project" value="TreeGrafter"/>
</dbReference>
<keyword evidence="1 5" id="KW-0808">Transferase</keyword>
<dbReference type="GO" id="GO:0005737">
    <property type="term" value="C:cytoplasm"/>
    <property type="evidence" value="ECO:0007669"/>
    <property type="project" value="TreeGrafter"/>
</dbReference>
<dbReference type="Gene3D" id="3.40.630.30">
    <property type="match status" value="1"/>
</dbReference>
<evidence type="ECO:0000256" key="1">
    <source>
        <dbReference type="ARBA" id="ARBA00022679"/>
    </source>
</evidence>
<evidence type="ECO:0000313" key="5">
    <source>
        <dbReference type="EMBL" id="KDA02944.1"/>
    </source>
</evidence>
<keyword evidence="6" id="KW-1185">Reference proteome</keyword>
<dbReference type="Pfam" id="PF13302">
    <property type="entry name" value="Acetyltransf_3"/>
    <property type="match status" value="1"/>
</dbReference>
<dbReference type="PROSITE" id="PS51186">
    <property type="entry name" value="GNAT"/>
    <property type="match status" value="1"/>
</dbReference>
<evidence type="ECO:0000256" key="2">
    <source>
        <dbReference type="ARBA" id="ARBA00023315"/>
    </source>
</evidence>
<dbReference type="InterPro" id="IPR016181">
    <property type="entry name" value="Acyl_CoA_acyltransferase"/>
</dbReference>
<dbReference type="Proteomes" id="UP000024942">
    <property type="component" value="Unassembled WGS sequence"/>
</dbReference>
<gene>
    <name evidence="5" type="ORF">HOC_08362</name>
</gene>
<dbReference type="PANTHER" id="PTHR43792">
    <property type="entry name" value="GNAT FAMILY, PUTATIVE (AFU_ORTHOLOGUE AFUA_3G00765)-RELATED-RELATED"/>
    <property type="match status" value="1"/>
</dbReference>
<sequence length="189" mass="21661">MALPLRDTLITGDRVVLVPPRRSDYDEWASLRTASRAYLERWEPLWPGDAHSKADWARRLKVWTAAWKEGRAYVFLIRRMSDNALIGGISLTHVRPWPASSASLGYWLGQEFEGHGYMRDTVSLICDWAFARLALWRIEAGTLAENNRSRNVLEAAGFEEEGYARAYLEIAGERRDHVLFGLVRPQNQS</sequence>
<dbReference type="InterPro" id="IPR051531">
    <property type="entry name" value="N-acetyltransferase"/>
</dbReference>
<evidence type="ECO:0000313" key="6">
    <source>
        <dbReference type="Proteomes" id="UP000024942"/>
    </source>
</evidence>
<dbReference type="STRING" id="1280953.HOC_08362"/>